<keyword evidence="5" id="KW-1185">Reference proteome</keyword>
<dbReference type="InterPro" id="IPR015915">
    <property type="entry name" value="Kelch-typ_b-propeller"/>
</dbReference>
<proteinExistence type="predicted"/>
<feature type="compositionally biased region" description="Low complexity" evidence="3">
    <location>
        <begin position="41"/>
        <end position="60"/>
    </location>
</feature>
<dbReference type="AlphaFoldDB" id="A0AAU9JZU5"/>
<evidence type="ECO:0000256" key="1">
    <source>
        <dbReference type="ARBA" id="ARBA00022441"/>
    </source>
</evidence>
<keyword evidence="1" id="KW-0880">Kelch repeat</keyword>
<dbReference type="SUPFAM" id="SSF117281">
    <property type="entry name" value="Kelch motif"/>
    <property type="match status" value="1"/>
</dbReference>
<reference evidence="4" key="1">
    <citation type="submission" date="2021-09" db="EMBL/GenBank/DDBJ databases">
        <authorList>
            <consortium name="AG Swart"/>
            <person name="Singh M."/>
            <person name="Singh A."/>
            <person name="Seah K."/>
            <person name="Emmerich C."/>
        </authorList>
    </citation>
    <scope>NUCLEOTIDE SEQUENCE</scope>
    <source>
        <strain evidence="4">ATCC30299</strain>
    </source>
</reference>
<evidence type="ECO:0000256" key="3">
    <source>
        <dbReference type="SAM" id="MobiDB-lite"/>
    </source>
</evidence>
<name>A0AAU9JZU5_9CILI</name>
<protein>
    <recommendedName>
        <fullName evidence="6">Kelch motif family protein</fullName>
    </recommendedName>
</protein>
<dbReference type="Proteomes" id="UP001162131">
    <property type="component" value="Unassembled WGS sequence"/>
</dbReference>
<accession>A0AAU9JZU5</accession>
<comment type="caution">
    <text evidence="4">The sequence shown here is derived from an EMBL/GenBank/DDBJ whole genome shotgun (WGS) entry which is preliminary data.</text>
</comment>
<evidence type="ECO:0000313" key="4">
    <source>
        <dbReference type="EMBL" id="CAG9326416.1"/>
    </source>
</evidence>
<gene>
    <name evidence="4" type="ORF">BSTOLATCC_MIC40843</name>
</gene>
<feature type="compositionally biased region" description="Polar residues" evidence="3">
    <location>
        <begin position="12"/>
        <end position="35"/>
    </location>
</feature>
<organism evidence="4 5">
    <name type="scientific">Blepharisma stoltei</name>
    <dbReference type="NCBI Taxonomy" id="1481888"/>
    <lineage>
        <taxon>Eukaryota</taxon>
        <taxon>Sar</taxon>
        <taxon>Alveolata</taxon>
        <taxon>Ciliophora</taxon>
        <taxon>Postciliodesmatophora</taxon>
        <taxon>Heterotrichea</taxon>
        <taxon>Heterotrichida</taxon>
        <taxon>Blepharismidae</taxon>
        <taxon>Blepharisma</taxon>
    </lineage>
</organism>
<dbReference type="PANTHER" id="PTHR24412:SF489">
    <property type="entry name" value="RING FINGER DOMAIN AND KELCH REPEAT-CONTAINING PROTEIN DDB_G0271372"/>
    <property type="match status" value="1"/>
</dbReference>
<dbReference type="InterPro" id="IPR006652">
    <property type="entry name" value="Kelch_1"/>
</dbReference>
<evidence type="ECO:0008006" key="6">
    <source>
        <dbReference type="Google" id="ProtNLM"/>
    </source>
</evidence>
<dbReference type="PANTHER" id="PTHR24412">
    <property type="entry name" value="KELCH PROTEIN"/>
    <property type="match status" value="1"/>
</dbReference>
<dbReference type="SMART" id="SM00612">
    <property type="entry name" value="Kelch"/>
    <property type="match status" value="3"/>
</dbReference>
<sequence length="692" mass="78685">MNLNELAVPKTPFSTYRNSRSPFMSNQSPIPSNTLEKPARLSLNKSGSLSKLGGSIVSSPSPRPRPQDLNSVTMRKPALSTSQSIQNLDNITILDTFQSNQLPPIHESNLSGPAFKGVPTHRTIFLDKRASPLLNVGYGGVEKPHFDLNPLYTSTHYRERQVAPIAPPREKIRAIFAIYYLGRGFNAVTNTFGRPNGLGILLSPDLCLTTHSVLPDEESAKNSYAQFRDSEVFKFDPQRCFVTSSNHEFTLVAFQSQSGNALQYFKPIHITEPLSLHIEDAVAFFPYDAHAVKKVAAIEKNYFTFTSGKKEDLLPGTAVFSSTWVFQGMYIRSSSHINVANRMEHILAYLESILSIYPNSLLEQFLHLDHMGFLEQFHDRYLYYFEWHGRNTWRYDLDLGEWAHVTLRGLENLENSAKNWTYNWNSRLVYLPDMSILIIGGKSKQTGAETNEVWLFSPAKYNTLKKMTSMITARESCACVYIENYVYVFGGKPYLQTCERLSLASQRWTEITPMYYARYEATACPALDSTHIFVFGGGPMNPSGNTIESYSIKQNQWQLLPVTMPRPLVKLAVFPITNRKIAILGGHGSHWVYLMYIEDLLDQQGYTYKIEDCMKPLDETLETVWPVAYCRRNNKLYMLNLNRSGYTGVTPGVVEYPLEYFDMGQALDRDMDIFSTSKPGRVQTPISLQRLM</sequence>
<evidence type="ECO:0000313" key="5">
    <source>
        <dbReference type="Proteomes" id="UP001162131"/>
    </source>
</evidence>
<keyword evidence="2" id="KW-0677">Repeat</keyword>
<feature type="region of interest" description="Disordered" evidence="3">
    <location>
        <begin position="1"/>
        <end position="70"/>
    </location>
</feature>
<evidence type="ECO:0000256" key="2">
    <source>
        <dbReference type="ARBA" id="ARBA00022737"/>
    </source>
</evidence>
<dbReference type="EMBL" id="CAJZBQ010000040">
    <property type="protein sequence ID" value="CAG9326416.1"/>
    <property type="molecule type" value="Genomic_DNA"/>
</dbReference>
<dbReference type="Pfam" id="PF24681">
    <property type="entry name" value="Kelch_KLHDC2_KLHL20_DRC7"/>
    <property type="match status" value="1"/>
</dbReference>
<dbReference type="Gene3D" id="2.120.10.80">
    <property type="entry name" value="Kelch-type beta propeller"/>
    <property type="match status" value="1"/>
</dbReference>